<proteinExistence type="predicted"/>
<keyword evidence="4" id="KW-1185">Reference proteome</keyword>
<dbReference type="SUPFAM" id="SSF51182">
    <property type="entry name" value="RmlC-like cupins"/>
    <property type="match status" value="1"/>
</dbReference>
<name>H3KC69_9BURK</name>
<dbReference type="Proteomes" id="UP000004956">
    <property type="component" value="Unassembled WGS sequence"/>
</dbReference>
<evidence type="ECO:0000313" key="4">
    <source>
        <dbReference type="Proteomes" id="UP000004956"/>
    </source>
</evidence>
<dbReference type="AlphaFoldDB" id="H3KC69"/>
<dbReference type="InterPro" id="IPR013096">
    <property type="entry name" value="Cupin_2"/>
</dbReference>
<dbReference type="InterPro" id="IPR051610">
    <property type="entry name" value="GPI/OXD"/>
</dbReference>
<dbReference type="PANTHER" id="PTHR35848:SF6">
    <property type="entry name" value="CUPIN TYPE-2 DOMAIN-CONTAINING PROTEIN"/>
    <property type="match status" value="1"/>
</dbReference>
<dbReference type="Gene3D" id="2.60.120.10">
    <property type="entry name" value="Jelly Rolls"/>
    <property type="match status" value="1"/>
</dbReference>
<feature type="domain" description="Cupin type-2" evidence="2">
    <location>
        <begin position="33"/>
        <end position="85"/>
    </location>
</feature>
<dbReference type="EMBL" id="AFBQ01000035">
    <property type="protein sequence ID" value="EHY32324.1"/>
    <property type="molecule type" value="Genomic_DNA"/>
</dbReference>
<dbReference type="RefSeq" id="WP_008540759.1">
    <property type="nucleotide sequence ID" value="NZ_JH604867.1"/>
</dbReference>
<dbReference type="STRING" id="762967.HMPREF9440_00319"/>
<dbReference type="InterPro" id="IPR011051">
    <property type="entry name" value="RmlC_Cupin_sf"/>
</dbReference>
<dbReference type="HOGENOM" id="CLU_118568_1_0_4"/>
<dbReference type="Pfam" id="PF07883">
    <property type="entry name" value="Cupin_2"/>
    <property type="match status" value="1"/>
</dbReference>
<dbReference type="PANTHER" id="PTHR35848">
    <property type="entry name" value="OXALATE-BINDING PROTEIN"/>
    <property type="match status" value="1"/>
</dbReference>
<dbReference type="OrthoDB" id="9804028at2"/>
<dbReference type="InterPro" id="IPR014710">
    <property type="entry name" value="RmlC-like_jellyroll"/>
</dbReference>
<keyword evidence="1" id="KW-0479">Metal-binding</keyword>
<dbReference type="GO" id="GO:0046872">
    <property type="term" value="F:metal ion binding"/>
    <property type="evidence" value="ECO:0007669"/>
    <property type="project" value="UniProtKB-KW"/>
</dbReference>
<comment type="caution">
    <text evidence="3">The sequence shown here is derived from an EMBL/GenBank/DDBJ whole genome shotgun (WGS) entry which is preliminary data.</text>
</comment>
<organism evidence="3 4">
    <name type="scientific">Sutterella parvirubra YIT 11816</name>
    <dbReference type="NCBI Taxonomy" id="762967"/>
    <lineage>
        <taxon>Bacteria</taxon>
        <taxon>Pseudomonadati</taxon>
        <taxon>Pseudomonadota</taxon>
        <taxon>Betaproteobacteria</taxon>
        <taxon>Burkholderiales</taxon>
        <taxon>Sutterellaceae</taxon>
        <taxon>Sutterella</taxon>
    </lineage>
</organism>
<dbReference type="CDD" id="cd06985">
    <property type="entry name" value="cupin_BF4112"/>
    <property type="match status" value="1"/>
</dbReference>
<evidence type="ECO:0000256" key="1">
    <source>
        <dbReference type="ARBA" id="ARBA00022723"/>
    </source>
</evidence>
<gene>
    <name evidence="3" type="ORF">HMPREF9440_00319</name>
</gene>
<sequence length="122" mass="13016">MSVFSKTAAEGVRTELHDKLGLTGAEVSVNNLPANAAVPFVHKHTKNEELYGVLAGSGELYIDGEVVGIKAGDWFRIAPEGRRAIRAGADGISYVCMQTKAGSLEGFTMTDGVVLEEKAPWH</sequence>
<evidence type="ECO:0000313" key="3">
    <source>
        <dbReference type="EMBL" id="EHY32324.1"/>
    </source>
</evidence>
<evidence type="ECO:0000259" key="2">
    <source>
        <dbReference type="Pfam" id="PF07883"/>
    </source>
</evidence>
<protein>
    <recommendedName>
        <fullName evidence="2">Cupin type-2 domain-containing protein</fullName>
    </recommendedName>
</protein>
<accession>H3KC69</accession>
<reference evidence="3 4" key="1">
    <citation type="submission" date="2011-11" db="EMBL/GenBank/DDBJ databases">
        <authorList>
            <person name="Weinstock G."/>
            <person name="Sodergren E."/>
            <person name="Clifton S."/>
            <person name="Fulton L."/>
            <person name="Fulton B."/>
            <person name="Courtney L."/>
            <person name="Fronick C."/>
            <person name="Harrison M."/>
            <person name="Strong C."/>
            <person name="Farmer C."/>
            <person name="Delahaunty K."/>
            <person name="Markovic C."/>
            <person name="Hall O."/>
            <person name="Minx P."/>
            <person name="Tomlinson C."/>
            <person name="Mitreva M."/>
            <person name="Hou S."/>
            <person name="Chen J."/>
            <person name="Wollam A."/>
            <person name="Pepin K.H."/>
            <person name="Johnson M."/>
            <person name="Bhonagiri V."/>
            <person name="Zhang X."/>
            <person name="Suruliraj S."/>
            <person name="Warren W."/>
            <person name="Chinwalla A."/>
            <person name="Mardis E.R."/>
            <person name="Wilson R.K."/>
        </authorList>
    </citation>
    <scope>NUCLEOTIDE SEQUENCE [LARGE SCALE GENOMIC DNA]</scope>
    <source>
        <strain evidence="3 4">YIT 11816</strain>
    </source>
</reference>
<dbReference type="PATRIC" id="fig|762967.3.peg.268"/>